<keyword evidence="2" id="KW-0812">Transmembrane</keyword>
<dbReference type="Gene3D" id="2.130.10.10">
    <property type="entry name" value="YVTN repeat-like/Quinoprotein amine dehydrogenase"/>
    <property type="match status" value="1"/>
</dbReference>
<dbReference type="RefSeq" id="WP_198735263.1">
    <property type="nucleotide sequence ID" value="NZ_JAEIOT010000004.1"/>
</dbReference>
<feature type="region of interest" description="Disordered" evidence="1">
    <location>
        <begin position="186"/>
        <end position="217"/>
    </location>
</feature>
<feature type="compositionally biased region" description="Low complexity" evidence="1">
    <location>
        <begin position="861"/>
        <end position="911"/>
    </location>
</feature>
<dbReference type="NCBIfam" id="TIGR02276">
    <property type="entry name" value="beta_rpt_yvtn"/>
    <property type="match status" value="1"/>
</dbReference>
<evidence type="ECO:0000256" key="3">
    <source>
        <dbReference type="SAM" id="SignalP"/>
    </source>
</evidence>
<keyword evidence="2" id="KW-0472">Membrane</keyword>
<protein>
    <submittedName>
        <fullName evidence="4">YncE family protein</fullName>
    </submittedName>
</protein>
<dbReference type="SUPFAM" id="SSF50974">
    <property type="entry name" value="Nitrous oxide reductase, N-terminal domain"/>
    <property type="match status" value="1"/>
</dbReference>
<sequence>MKQHHSRTIGKRAIAAMLSVSLLTTGVTTVAPTIAFAAEEAPTQSATGKTPIAPNKHKGGKISVTEETVTQGGLVTVQGTGFKKRPSENPLTFKINDGRDNKPAPATGQYGFPDDQTGATIDKVSGGWGELTSNLPGDDGTFTVTLRLPEDLPVGYHWIRVLGSDDEDTGADTVSAYAWMKVVEPGSDDNDAGETPRVSVTGDKPGGGGKITGDGTLTAGTVEQGGVLHIDGTGFAKRPDNDQMAVKINDGKIAIGEQGDRGLAIVKDGTGILRGDQLPGDDGSLSFNIVVPENLTPGDYWLRVLGGDKNGGAKVSNFVWFTVTEKTSETPATQPTVTAENGYKSSRSGSIRIPVKITGFPANTDLIPFVNDTEAKWSTGRHKSKTITTDENGTAEGTAYVSSKEGLNAGVPVVVKVQAKDENKTSAVSNEVIVNPSVKILSSTVDGLDDSAQNSTVKVQVVGLPKDASVTFVGVGETNFLTGDQKGVSNDDSLAEITDVKIPGNEDLLGKPITIKYTVDGNERTSETYYTVTPDNSLFGTDKYTVEKAELDPGLYQVRFNHNNGKLYVARTDRSSNKAGTRLMIVNPDTLKVEKEIEPKATGDNNAQVFGVGLDQKRDRVWTTNSTADSVAVYDADLNLIHQFPADVVSHGRDVVIDESTGLAYVGSPRSDAESLTVFNAETKTYEQLPTPGFSGAMTLRLDQETGDLYSVSQSAPKAVKVNVRTKAVTVYDLPEDKVGRASGLAIDPETGYLYIASQDTHNVVVFDPAKKAVVADIPTGDQALSVVYNPVTKRIYTTNRTAGTVTVIDPKTNEKVANLDAGIYPNDLEVDNKGRIFVTNKVSRTGANKDGFFRFTPVETAPAPTTTSSTPAPTTTSSTPAPTTTSSTPAPTTTSSTPAPTTTSSTPAPRLPKLLTGFLVTFGVLGGLAALFGFLAKIGIIPVHVLPVQLRHLLHL</sequence>
<organism evidence="4 5">
    <name type="scientific">Corynebacterium marambiense</name>
    <dbReference type="NCBI Taxonomy" id="2765364"/>
    <lineage>
        <taxon>Bacteria</taxon>
        <taxon>Bacillati</taxon>
        <taxon>Actinomycetota</taxon>
        <taxon>Actinomycetes</taxon>
        <taxon>Mycobacteriales</taxon>
        <taxon>Corynebacteriaceae</taxon>
        <taxon>Corynebacterium</taxon>
    </lineage>
</organism>
<feature type="region of interest" description="Disordered" evidence="1">
    <location>
        <begin position="83"/>
        <end position="116"/>
    </location>
</feature>
<comment type="caution">
    <text evidence="4">The sequence shown here is derived from an EMBL/GenBank/DDBJ whole genome shotgun (WGS) entry which is preliminary data.</text>
</comment>
<dbReference type="PANTHER" id="PTHR47197:SF3">
    <property type="entry name" value="DIHYDRO-HEME D1 DEHYDROGENASE"/>
    <property type="match status" value="1"/>
</dbReference>
<dbReference type="EMBL" id="JAEIOT010000004">
    <property type="protein sequence ID" value="MBI8999849.1"/>
    <property type="molecule type" value="Genomic_DNA"/>
</dbReference>
<dbReference type="InterPro" id="IPR051200">
    <property type="entry name" value="Host-pathogen_enzymatic-act"/>
</dbReference>
<evidence type="ECO:0000313" key="4">
    <source>
        <dbReference type="EMBL" id="MBI8999849.1"/>
    </source>
</evidence>
<accession>A0ABS0VSV2</accession>
<proteinExistence type="predicted"/>
<evidence type="ECO:0000256" key="1">
    <source>
        <dbReference type="SAM" id="MobiDB-lite"/>
    </source>
</evidence>
<keyword evidence="2" id="KW-1133">Transmembrane helix</keyword>
<dbReference type="Proteomes" id="UP000625574">
    <property type="component" value="Unassembled WGS sequence"/>
</dbReference>
<feature type="region of interest" description="Disordered" evidence="1">
    <location>
        <begin position="856"/>
        <end position="911"/>
    </location>
</feature>
<dbReference type="InterPro" id="IPR015943">
    <property type="entry name" value="WD40/YVTN_repeat-like_dom_sf"/>
</dbReference>
<keyword evidence="3" id="KW-0732">Signal</keyword>
<feature type="transmembrane region" description="Helical" evidence="2">
    <location>
        <begin position="915"/>
        <end position="937"/>
    </location>
</feature>
<evidence type="ECO:0000313" key="5">
    <source>
        <dbReference type="Proteomes" id="UP000625574"/>
    </source>
</evidence>
<feature type="chain" id="PRO_5045362366" evidence="3">
    <location>
        <begin position="38"/>
        <end position="957"/>
    </location>
</feature>
<keyword evidence="5" id="KW-1185">Reference proteome</keyword>
<dbReference type="InterPro" id="IPR011964">
    <property type="entry name" value="YVTN_b-propeller_repeat"/>
</dbReference>
<evidence type="ECO:0000256" key="2">
    <source>
        <dbReference type="SAM" id="Phobius"/>
    </source>
</evidence>
<gene>
    <name evidence="4" type="ORF">JDV76_02510</name>
</gene>
<reference evidence="4 5" key="1">
    <citation type="submission" date="2020-12" db="EMBL/GenBank/DDBJ databases">
        <title>Genome public.</title>
        <authorList>
            <person name="Sun Q."/>
        </authorList>
    </citation>
    <scope>NUCLEOTIDE SEQUENCE [LARGE SCALE GENOMIC DNA]</scope>
    <source>
        <strain evidence="4 5">CCM 8864</strain>
    </source>
</reference>
<dbReference type="InterPro" id="IPR011045">
    <property type="entry name" value="N2O_reductase_N"/>
</dbReference>
<feature type="signal peptide" evidence="3">
    <location>
        <begin position="1"/>
        <end position="37"/>
    </location>
</feature>
<name>A0ABS0VSV2_9CORY</name>
<dbReference type="PANTHER" id="PTHR47197">
    <property type="entry name" value="PROTEIN NIRF"/>
    <property type="match status" value="1"/>
</dbReference>